<dbReference type="AlphaFoldDB" id="A0A2P8E2Y3"/>
<name>A0A2P8E2Y3_9BACT</name>
<gene>
    <name evidence="1" type="ORF">CLV48_10678</name>
</gene>
<protein>
    <submittedName>
        <fullName evidence="1">Uncharacterized protein</fullName>
    </submittedName>
</protein>
<keyword evidence="2" id="KW-1185">Reference proteome</keyword>
<sequence>MGHKGSKTQRRLVFRFLHSETQGSLVPRSETRDNVEPLFLVSFAKTLASLAVKKMR</sequence>
<organism evidence="1 2">
    <name type="scientific">Cecembia rubra</name>
    <dbReference type="NCBI Taxonomy" id="1485585"/>
    <lineage>
        <taxon>Bacteria</taxon>
        <taxon>Pseudomonadati</taxon>
        <taxon>Bacteroidota</taxon>
        <taxon>Cytophagia</taxon>
        <taxon>Cytophagales</taxon>
        <taxon>Cyclobacteriaceae</taxon>
        <taxon>Cecembia</taxon>
    </lineage>
</organism>
<dbReference type="EMBL" id="PYGF01000006">
    <property type="protein sequence ID" value="PSL03838.1"/>
    <property type="molecule type" value="Genomic_DNA"/>
</dbReference>
<evidence type="ECO:0000313" key="2">
    <source>
        <dbReference type="Proteomes" id="UP000240708"/>
    </source>
</evidence>
<accession>A0A2P8E2Y3</accession>
<comment type="caution">
    <text evidence="1">The sequence shown here is derived from an EMBL/GenBank/DDBJ whole genome shotgun (WGS) entry which is preliminary data.</text>
</comment>
<reference evidence="1 2" key="1">
    <citation type="submission" date="2018-03" db="EMBL/GenBank/DDBJ databases">
        <title>Genomic Encyclopedia of Archaeal and Bacterial Type Strains, Phase II (KMG-II): from individual species to whole genera.</title>
        <authorList>
            <person name="Goeker M."/>
        </authorList>
    </citation>
    <scope>NUCLEOTIDE SEQUENCE [LARGE SCALE GENOMIC DNA]</scope>
    <source>
        <strain evidence="1 2">DSM 28057</strain>
    </source>
</reference>
<dbReference type="Proteomes" id="UP000240708">
    <property type="component" value="Unassembled WGS sequence"/>
</dbReference>
<evidence type="ECO:0000313" key="1">
    <source>
        <dbReference type="EMBL" id="PSL03838.1"/>
    </source>
</evidence>
<proteinExistence type="predicted"/>